<gene>
    <name evidence="13" type="ORF">RI845_13655</name>
</gene>
<keyword evidence="9" id="KW-0472">Membrane</keyword>
<feature type="domain" description="Porin" evidence="12">
    <location>
        <begin position="9"/>
        <end position="298"/>
    </location>
</feature>
<feature type="signal peptide" evidence="11">
    <location>
        <begin position="1"/>
        <end position="22"/>
    </location>
</feature>
<evidence type="ECO:0000259" key="12">
    <source>
        <dbReference type="Pfam" id="PF13609"/>
    </source>
</evidence>
<comment type="subcellular location">
    <subcellularLocation>
        <location evidence="1">Cell outer membrane</location>
        <topology evidence="1">Multi-pass membrane protein</topology>
    </subcellularLocation>
</comment>
<keyword evidence="5" id="KW-0812">Transmembrane</keyword>
<evidence type="ECO:0000256" key="1">
    <source>
        <dbReference type="ARBA" id="ARBA00004571"/>
    </source>
</evidence>
<evidence type="ECO:0000256" key="11">
    <source>
        <dbReference type="SAM" id="SignalP"/>
    </source>
</evidence>
<feature type="chain" id="PRO_5046527310" evidence="11">
    <location>
        <begin position="23"/>
        <end position="318"/>
    </location>
</feature>
<keyword evidence="10" id="KW-0998">Cell outer membrane</keyword>
<name>A0ABY9TFL3_9GAMM</name>
<dbReference type="CDD" id="cd00342">
    <property type="entry name" value="gram_neg_porins"/>
    <property type="match status" value="1"/>
</dbReference>
<evidence type="ECO:0000313" key="14">
    <source>
        <dbReference type="Proteomes" id="UP001248581"/>
    </source>
</evidence>
<evidence type="ECO:0000256" key="7">
    <source>
        <dbReference type="ARBA" id="ARBA00023065"/>
    </source>
</evidence>
<evidence type="ECO:0000256" key="5">
    <source>
        <dbReference type="ARBA" id="ARBA00022692"/>
    </source>
</evidence>
<keyword evidence="7" id="KW-0406">Ion transport</keyword>
<evidence type="ECO:0000256" key="8">
    <source>
        <dbReference type="ARBA" id="ARBA00023114"/>
    </source>
</evidence>
<dbReference type="InterPro" id="IPR023614">
    <property type="entry name" value="Porin_dom_sf"/>
</dbReference>
<sequence length="318" mass="34241">MNLVKTTMALTIAATFAAPAMASDEINFYGKANVGLQYSDEGGESQTEVKSNASRLGVTGDLKVNDSLSVVYKAEVQLEMADDSDDKDNIKGRNQYIGLKGNFGTVLLGRNDTMLKQSQGKIDLFSDYEGDIKNLWAGENRMGESVTYVSPKFGDFYAGVTYVAEGDDDQGGEAGISTAVFYGDAGLKKSNWFASVALDSEVDGEDAMRLNVATKLGAFKLGFIAHSQEVVATGDETTGFLVSAAYKLNKDFTLKGQVQTSEEDFGDEAEKTAFTAGVDYALAKNAKVFAFYTAFDLDEGVTGDEDESYLSTGIEYKF</sequence>
<dbReference type="SUPFAM" id="SSF56935">
    <property type="entry name" value="Porins"/>
    <property type="match status" value="1"/>
</dbReference>
<evidence type="ECO:0000256" key="9">
    <source>
        <dbReference type="ARBA" id="ARBA00023136"/>
    </source>
</evidence>
<dbReference type="InterPro" id="IPR033900">
    <property type="entry name" value="Gram_neg_porin_domain"/>
</dbReference>
<dbReference type="PANTHER" id="PTHR34501:SF9">
    <property type="entry name" value="MAJOR OUTER MEMBRANE PROTEIN P.IA"/>
    <property type="match status" value="1"/>
</dbReference>
<evidence type="ECO:0000256" key="6">
    <source>
        <dbReference type="ARBA" id="ARBA00022729"/>
    </source>
</evidence>
<evidence type="ECO:0000256" key="10">
    <source>
        <dbReference type="ARBA" id="ARBA00023237"/>
    </source>
</evidence>
<comment type="subunit">
    <text evidence="2">Homotrimer.</text>
</comment>
<evidence type="ECO:0000313" key="13">
    <source>
        <dbReference type="EMBL" id="WNC67559.1"/>
    </source>
</evidence>
<dbReference type="Proteomes" id="UP001248581">
    <property type="component" value="Chromosome"/>
</dbReference>
<dbReference type="InterPro" id="IPR050298">
    <property type="entry name" value="Gram-neg_bact_OMP"/>
</dbReference>
<evidence type="ECO:0000256" key="2">
    <source>
        <dbReference type="ARBA" id="ARBA00011233"/>
    </source>
</evidence>
<dbReference type="PANTHER" id="PTHR34501">
    <property type="entry name" value="PROTEIN YDDL-RELATED"/>
    <property type="match status" value="1"/>
</dbReference>
<keyword evidence="6 11" id="KW-0732">Signal</keyword>
<dbReference type="Gene3D" id="2.40.160.10">
    <property type="entry name" value="Porin"/>
    <property type="match status" value="1"/>
</dbReference>
<proteinExistence type="predicted"/>
<accession>A0ABY9TFL3</accession>
<organism evidence="13 14">
    <name type="scientific">Thalassotalea nanhaiensis</name>
    <dbReference type="NCBI Taxonomy" id="3065648"/>
    <lineage>
        <taxon>Bacteria</taxon>
        <taxon>Pseudomonadati</taxon>
        <taxon>Pseudomonadota</taxon>
        <taxon>Gammaproteobacteria</taxon>
        <taxon>Alteromonadales</taxon>
        <taxon>Colwelliaceae</taxon>
        <taxon>Thalassotalea</taxon>
    </lineage>
</organism>
<keyword evidence="14" id="KW-1185">Reference proteome</keyword>
<keyword evidence="3" id="KW-0813">Transport</keyword>
<reference evidence="14" key="1">
    <citation type="submission" date="2023-09" db="EMBL/GenBank/DDBJ databases">
        <authorList>
            <person name="Li S."/>
            <person name="Li X."/>
            <person name="Zhang C."/>
            <person name="Zhao Z."/>
        </authorList>
    </citation>
    <scope>NUCLEOTIDE SEQUENCE [LARGE SCALE GENOMIC DNA]</scope>
    <source>
        <strain evidence="14">SQ345</strain>
    </source>
</reference>
<dbReference type="RefSeq" id="WP_348386718.1">
    <property type="nucleotide sequence ID" value="NZ_CP134146.1"/>
</dbReference>
<evidence type="ECO:0000256" key="3">
    <source>
        <dbReference type="ARBA" id="ARBA00022448"/>
    </source>
</evidence>
<protein>
    <submittedName>
        <fullName evidence="13">Porin</fullName>
    </submittedName>
</protein>
<evidence type="ECO:0000256" key="4">
    <source>
        <dbReference type="ARBA" id="ARBA00022452"/>
    </source>
</evidence>
<dbReference type="EMBL" id="CP134146">
    <property type="protein sequence ID" value="WNC67559.1"/>
    <property type="molecule type" value="Genomic_DNA"/>
</dbReference>
<keyword evidence="4" id="KW-1134">Transmembrane beta strand</keyword>
<dbReference type="Pfam" id="PF13609">
    <property type="entry name" value="Porin_4"/>
    <property type="match status" value="1"/>
</dbReference>
<keyword evidence="8" id="KW-0626">Porin</keyword>